<dbReference type="GO" id="GO:0005524">
    <property type="term" value="F:ATP binding"/>
    <property type="evidence" value="ECO:0007669"/>
    <property type="project" value="UniProtKB-KW"/>
</dbReference>
<comment type="catalytic activity">
    <reaction evidence="1">
        <text>ATP + protein L-histidine = ADP + protein N-phospho-L-histidine.</text>
        <dbReference type="EC" id="2.7.13.3"/>
    </reaction>
</comment>
<feature type="coiled-coil region" evidence="8">
    <location>
        <begin position="341"/>
        <end position="368"/>
    </location>
</feature>
<organism evidence="11 12">
    <name type="scientific">Harenicola maris</name>
    <dbReference type="NCBI Taxonomy" id="2841044"/>
    <lineage>
        <taxon>Bacteria</taxon>
        <taxon>Pseudomonadati</taxon>
        <taxon>Pseudomonadota</taxon>
        <taxon>Alphaproteobacteria</taxon>
        <taxon>Rhodobacterales</taxon>
        <taxon>Paracoccaceae</taxon>
        <taxon>Harenicola</taxon>
    </lineage>
</organism>
<keyword evidence="7" id="KW-0067">ATP-binding</keyword>
<feature type="domain" description="Signal transduction histidine kinase subgroup 2 dimerisation and phosphoacceptor" evidence="10">
    <location>
        <begin position="368"/>
        <end position="440"/>
    </location>
</feature>
<comment type="caution">
    <text evidence="11">The sequence shown here is derived from an EMBL/GenBank/DDBJ whole genome shotgun (WGS) entry which is preliminary data.</text>
</comment>
<keyword evidence="4" id="KW-0808">Transferase</keyword>
<name>A0AAP2CX45_9RHOB</name>
<keyword evidence="6 11" id="KW-0418">Kinase</keyword>
<evidence type="ECO:0000256" key="5">
    <source>
        <dbReference type="ARBA" id="ARBA00022741"/>
    </source>
</evidence>
<evidence type="ECO:0000259" key="10">
    <source>
        <dbReference type="Pfam" id="PF07568"/>
    </source>
</evidence>
<dbReference type="PANTHER" id="PTHR41523">
    <property type="entry name" value="TWO-COMPONENT SYSTEM SENSOR PROTEIN"/>
    <property type="match status" value="1"/>
</dbReference>
<evidence type="ECO:0000256" key="7">
    <source>
        <dbReference type="ARBA" id="ARBA00022840"/>
    </source>
</evidence>
<sequence length="567" mass="62552">MTPRWFNNLRVQIVLLLSLALFPLAAVAIYQTGRVEDESTRNAELALLALTRSAAKEEELFIQRALGVARFFGTVAGDLMDDPEACVEKLQSFVSGNSNYSFLGVVPPSGIMTCTSAGGEFDASTGPYFAQLMETKTRTIVANPRGPLSQESIFNISEPFEIDGEFSGFVSISIPHRGMPKASLDLEKLGLVDLLTFNASDEILTARNSMENAHLELPVDWTFGSLRSLRGHAFKSVNQLGETRTYTVVPIQGSSATVLAVWRTDKGPAGQISDIVGPAVFPILMWIASMAVAMISIHTLVLRHIHRLRHNMDEFAETRSVETLTDYAAMPNELQSLVGNFERMTDDIMREEAELEDMVREKNVLIKEVHHRVKNNLQLISSIMNMKIRAAQHDETKSVLMRLQDRVLSLASIHRDLYQSKHGGMANVGALVSDIIENSVEIAAVSDDSIRVETDVDPVLLYPDQAVPLALLVAEGMTNAMKYIGDTGTSKPFIRASLKKEGDECSLRLENSVGLRPDAESTGLGKKLINAFAVQLGGEIHLEDDGTIFTLRLRFKIEEFVPDARDF</sequence>
<dbReference type="Pfam" id="PF07568">
    <property type="entry name" value="HisKA_2"/>
    <property type="match status" value="1"/>
</dbReference>
<feature type="transmembrane region" description="Helical" evidence="9">
    <location>
        <begin position="283"/>
        <end position="302"/>
    </location>
</feature>
<dbReference type="GO" id="GO:0004673">
    <property type="term" value="F:protein histidine kinase activity"/>
    <property type="evidence" value="ECO:0007669"/>
    <property type="project" value="UniProtKB-EC"/>
</dbReference>
<reference evidence="11 12" key="1">
    <citation type="journal article" date="2021" name="Arch. Microbiol.">
        <title>Harenicola maris gen. nov., sp. nov. isolated from the Sea of Japan shallow sediments.</title>
        <authorList>
            <person name="Romanenko L.A."/>
            <person name="Kurilenko V.V."/>
            <person name="Chernysheva N.Y."/>
            <person name="Tekutyeva L.A."/>
            <person name="Velansky P.V."/>
            <person name="Svetashev V.I."/>
            <person name="Isaeva M.P."/>
        </authorList>
    </citation>
    <scope>NUCLEOTIDE SEQUENCE [LARGE SCALE GENOMIC DNA]</scope>
    <source>
        <strain evidence="11 12">KMM 3653</strain>
    </source>
</reference>
<dbReference type="InterPro" id="IPR036890">
    <property type="entry name" value="HATPase_C_sf"/>
</dbReference>
<evidence type="ECO:0000256" key="1">
    <source>
        <dbReference type="ARBA" id="ARBA00000085"/>
    </source>
</evidence>
<keyword evidence="9" id="KW-0812">Transmembrane</keyword>
<evidence type="ECO:0000256" key="8">
    <source>
        <dbReference type="SAM" id="Coils"/>
    </source>
</evidence>
<keyword evidence="8" id="KW-0175">Coiled coil</keyword>
<dbReference type="PANTHER" id="PTHR41523:SF8">
    <property type="entry name" value="ETHYLENE RESPONSE SENSOR PROTEIN"/>
    <property type="match status" value="1"/>
</dbReference>
<evidence type="ECO:0000313" key="11">
    <source>
        <dbReference type="EMBL" id="MBT0959103.1"/>
    </source>
</evidence>
<accession>A0AAP2CX45</accession>
<proteinExistence type="predicted"/>
<keyword evidence="3" id="KW-0597">Phosphoprotein</keyword>
<keyword evidence="5" id="KW-0547">Nucleotide-binding</keyword>
<dbReference type="EMBL" id="JADQAZ010000003">
    <property type="protein sequence ID" value="MBT0959103.1"/>
    <property type="molecule type" value="Genomic_DNA"/>
</dbReference>
<dbReference type="Gene3D" id="3.30.450.20">
    <property type="entry name" value="PAS domain"/>
    <property type="match status" value="2"/>
</dbReference>
<dbReference type="Proteomes" id="UP001315686">
    <property type="component" value="Unassembled WGS sequence"/>
</dbReference>
<evidence type="ECO:0000313" key="12">
    <source>
        <dbReference type="Proteomes" id="UP001315686"/>
    </source>
</evidence>
<keyword evidence="9" id="KW-1133">Transmembrane helix</keyword>
<evidence type="ECO:0000256" key="6">
    <source>
        <dbReference type="ARBA" id="ARBA00022777"/>
    </source>
</evidence>
<dbReference type="EC" id="2.7.13.3" evidence="2"/>
<evidence type="ECO:0000256" key="9">
    <source>
        <dbReference type="SAM" id="Phobius"/>
    </source>
</evidence>
<dbReference type="AlphaFoldDB" id="A0AAP2CX45"/>
<evidence type="ECO:0000256" key="3">
    <source>
        <dbReference type="ARBA" id="ARBA00022553"/>
    </source>
</evidence>
<keyword evidence="12" id="KW-1185">Reference proteome</keyword>
<dbReference type="InterPro" id="IPR011495">
    <property type="entry name" value="Sig_transdc_His_kin_sub2_dim/P"/>
</dbReference>
<dbReference type="SUPFAM" id="SSF55874">
    <property type="entry name" value="ATPase domain of HSP90 chaperone/DNA topoisomerase II/histidine kinase"/>
    <property type="match status" value="1"/>
</dbReference>
<evidence type="ECO:0000256" key="2">
    <source>
        <dbReference type="ARBA" id="ARBA00012438"/>
    </source>
</evidence>
<dbReference type="Gene3D" id="3.30.565.10">
    <property type="entry name" value="Histidine kinase-like ATPase, C-terminal domain"/>
    <property type="match status" value="1"/>
</dbReference>
<dbReference type="RefSeq" id="WP_327795310.1">
    <property type="nucleotide sequence ID" value="NZ_JADQAZ010000003.1"/>
</dbReference>
<keyword evidence="9" id="KW-0472">Membrane</keyword>
<protein>
    <recommendedName>
        <fullName evidence="2">histidine kinase</fullName>
        <ecNumber evidence="2">2.7.13.3</ecNumber>
    </recommendedName>
</protein>
<evidence type="ECO:0000256" key="4">
    <source>
        <dbReference type="ARBA" id="ARBA00022679"/>
    </source>
</evidence>
<gene>
    <name evidence="11" type="ORF">IV417_17080</name>
</gene>
<dbReference type="CDD" id="cd12914">
    <property type="entry name" value="PDC1_DGC_like"/>
    <property type="match status" value="1"/>
</dbReference>